<feature type="compositionally biased region" description="Basic residues" evidence="1">
    <location>
        <begin position="82"/>
        <end position="98"/>
    </location>
</feature>
<feature type="region of interest" description="Disordered" evidence="1">
    <location>
        <begin position="221"/>
        <end position="261"/>
    </location>
</feature>
<feature type="compositionally biased region" description="Polar residues" evidence="1">
    <location>
        <begin position="111"/>
        <end position="125"/>
    </location>
</feature>
<dbReference type="OrthoDB" id="4835412at2759"/>
<dbReference type="AlphaFoldDB" id="A0A0C4EDB5"/>
<reference evidence="2" key="2">
    <citation type="submission" date="2010-05" db="EMBL/GenBank/DDBJ databases">
        <title>The Genome Sequence of Magnaporthe poae strain ATCC 64411.</title>
        <authorList>
            <consortium name="The Broad Institute Genome Sequencing Platform"/>
            <consortium name="Broad Institute Genome Sequencing Center for Infectious Disease"/>
            <person name="Ma L.-J."/>
            <person name="Dead R."/>
            <person name="Young S."/>
            <person name="Zeng Q."/>
            <person name="Koehrsen M."/>
            <person name="Alvarado L."/>
            <person name="Berlin A."/>
            <person name="Chapman S.B."/>
            <person name="Chen Z."/>
            <person name="Freedman E."/>
            <person name="Gellesch M."/>
            <person name="Goldberg J."/>
            <person name="Griggs A."/>
            <person name="Gujja S."/>
            <person name="Heilman E.R."/>
            <person name="Heiman D."/>
            <person name="Hepburn T."/>
            <person name="Howarth C."/>
            <person name="Jen D."/>
            <person name="Larson L."/>
            <person name="Mehta T."/>
            <person name="Neiman D."/>
            <person name="Pearson M."/>
            <person name="Roberts A."/>
            <person name="Saif S."/>
            <person name="Shea T."/>
            <person name="Shenoy N."/>
            <person name="Sisk P."/>
            <person name="Stolte C."/>
            <person name="Sykes S."/>
            <person name="Walk T."/>
            <person name="White J."/>
            <person name="Yandava C."/>
            <person name="Haas B."/>
            <person name="Nusbaum C."/>
            <person name="Birren B."/>
        </authorList>
    </citation>
    <scope>NUCLEOTIDE SEQUENCE</scope>
    <source>
        <strain evidence="2">ATCC 64411</strain>
    </source>
</reference>
<dbReference type="eggNOG" id="ENOG502RPXB">
    <property type="taxonomic scope" value="Eukaryota"/>
</dbReference>
<evidence type="ECO:0000313" key="4">
    <source>
        <dbReference type="Proteomes" id="UP000011715"/>
    </source>
</evidence>
<sequence>MIEFPKDSDEWFILGCDTHGTNFKTNVLANAYKHLRREHNGMLRSDAHSAKQFGLRIPDCDQARAEENNRVFGQAQPQKQMPKQKGKKGRKQKGRRRTGYASSAARRTRQPPENASSAARSTRQPSEMPEPVSDPVVGTPYSTSLMAHRYAVLVLPTGPLGLVGTSKTLADTKLAEGCITARYRFNPQSRQILGWAVGFEDGGPRISERRFPIMYSKGDHYSPSGGSIPETPRDSSLGWKDAQSLEPLELRDTDDRSVTGAGVCPRIPFPVTVTE</sequence>
<gene>
    <name evidence="2" type="ORF">MAPG_10710</name>
</gene>
<name>A0A0C4EDB5_MAGP6</name>
<evidence type="ECO:0000313" key="3">
    <source>
        <dbReference type="EnsemblFungi" id="MAPG_10710T0"/>
    </source>
</evidence>
<organism evidence="3 4">
    <name type="scientific">Magnaporthiopsis poae (strain ATCC 64411 / 73-15)</name>
    <name type="common">Kentucky bluegrass fungus</name>
    <name type="synonym">Magnaporthe poae</name>
    <dbReference type="NCBI Taxonomy" id="644358"/>
    <lineage>
        <taxon>Eukaryota</taxon>
        <taxon>Fungi</taxon>
        <taxon>Dikarya</taxon>
        <taxon>Ascomycota</taxon>
        <taxon>Pezizomycotina</taxon>
        <taxon>Sordariomycetes</taxon>
        <taxon>Sordariomycetidae</taxon>
        <taxon>Magnaporthales</taxon>
        <taxon>Magnaporthaceae</taxon>
        <taxon>Magnaporthiopsis</taxon>
    </lineage>
</organism>
<dbReference type="EMBL" id="GL876978">
    <property type="protein sequence ID" value="KLU91761.1"/>
    <property type="molecule type" value="Genomic_DNA"/>
</dbReference>
<accession>A0A0C4EDB5</accession>
<dbReference type="VEuPathDB" id="FungiDB:MAPG_10710"/>
<dbReference type="EMBL" id="ADBL01002649">
    <property type="status" value="NOT_ANNOTATED_CDS"/>
    <property type="molecule type" value="Genomic_DNA"/>
</dbReference>
<feature type="region of interest" description="Disordered" evidence="1">
    <location>
        <begin position="69"/>
        <end position="136"/>
    </location>
</feature>
<reference evidence="3" key="5">
    <citation type="submission" date="2015-06" db="UniProtKB">
        <authorList>
            <consortium name="EnsemblFungi"/>
        </authorList>
    </citation>
    <scope>IDENTIFICATION</scope>
    <source>
        <strain evidence="3">ATCC 64411</strain>
    </source>
</reference>
<protein>
    <submittedName>
        <fullName evidence="2 3">Uncharacterized protein</fullName>
    </submittedName>
</protein>
<evidence type="ECO:0000256" key="1">
    <source>
        <dbReference type="SAM" id="MobiDB-lite"/>
    </source>
</evidence>
<reference evidence="2" key="3">
    <citation type="submission" date="2011-03" db="EMBL/GenBank/DDBJ databases">
        <title>Annotation of Magnaporthe poae ATCC 64411.</title>
        <authorList>
            <person name="Ma L.-J."/>
            <person name="Dead R."/>
            <person name="Young S.K."/>
            <person name="Zeng Q."/>
            <person name="Gargeya S."/>
            <person name="Fitzgerald M."/>
            <person name="Haas B."/>
            <person name="Abouelleil A."/>
            <person name="Alvarado L."/>
            <person name="Arachchi H.M."/>
            <person name="Berlin A."/>
            <person name="Brown A."/>
            <person name="Chapman S.B."/>
            <person name="Chen Z."/>
            <person name="Dunbar C."/>
            <person name="Freedman E."/>
            <person name="Gearin G."/>
            <person name="Gellesch M."/>
            <person name="Goldberg J."/>
            <person name="Griggs A."/>
            <person name="Gujja S."/>
            <person name="Heiman D."/>
            <person name="Howarth C."/>
            <person name="Larson L."/>
            <person name="Lui A."/>
            <person name="MacDonald P.J.P."/>
            <person name="Mehta T."/>
            <person name="Montmayeur A."/>
            <person name="Murphy C."/>
            <person name="Neiman D."/>
            <person name="Pearson M."/>
            <person name="Priest M."/>
            <person name="Roberts A."/>
            <person name="Saif S."/>
            <person name="Shea T."/>
            <person name="Shenoy N."/>
            <person name="Sisk P."/>
            <person name="Stolte C."/>
            <person name="Sykes S."/>
            <person name="Yandava C."/>
            <person name="Wortman J."/>
            <person name="Nusbaum C."/>
            <person name="Birren B."/>
        </authorList>
    </citation>
    <scope>NUCLEOTIDE SEQUENCE</scope>
    <source>
        <strain evidence="2">ATCC 64411</strain>
    </source>
</reference>
<proteinExistence type="predicted"/>
<dbReference type="EnsemblFungi" id="MAPG_10710T0">
    <property type="protein sequence ID" value="MAPG_10710T0"/>
    <property type="gene ID" value="MAPG_10710"/>
</dbReference>
<dbReference type="STRING" id="644358.A0A0C4EDB5"/>
<reference evidence="3" key="4">
    <citation type="journal article" date="2015" name="G3 (Bethesda)">
        <title>Genome sequences of three phytopathogenic species of the Magnaporthaceae family of fungi.</title>
        <authorList>
            <person name="Okagaki L.H."/>
            <person name="Nunes C.C."/>
            <person name="Sailsbery J."/>
            <person name="Clay B."/>
            <person name="Brown D."/>
            <person name="John T."/>
            <person name="Oh Y."/>
            <person name="Young N."/>
            <person name="Fitzgerald M."/>
            <person name="Haas B.J."/>
            <person name="Zeng Q."/>
            <person name="Young S."/>
            <person name="Adiconis X."/>
            <person name="Fan L."/>
            <person name="Levin J.Z."/>
            <person name="Mitchell T.K."/>
            <person name="Okubara P.A."/>
            <person name="Farman M.L."/>
            <person name="Kohn L.M."/>
            <person name="Birren B."/>
            <person name="Ma L.-J."/>
            <person name="Dean R.A."/>
        </authorList>
    </citation>
    <scope>NUCLEOTIDE SEQUENCE</scope>
    <source>
        <strain evidence="3">ATCC 64411 / 73-15</strain>
    </source>
</reference>
<feature type="compositionally biased region" description="Basic and acidic residues" evidence="1">
    <location>
        <begin position="248"/>
        <end position="257"/>
    </location>
</feature>
<dbReference type="Proteomes" id="UP000011715">
    <property type="component" value="Unassembled WGS sequence"/>
</dbReference>
<reference evidence="4" key="1">
    <citation type="submission" date="2010-05" db="EMBL/GenBank/DDBJ databases">
        <title>The genome sequence of Magnaporthe poae strain ATCC 64411.</title>
        <authorList>
            <person name="Ma L.-J."/>
            <person name="Dead R."/>
            <person name="Young S."/>
            <person name="Zeng Q."/>
            <person name="Koehrsen M."/>
            <person name="Alvarado L."/>
            <person name="Berlin A."/>
            <person name="Chapman S.B."/>
            <person name="Chen Z."/>
            <person name="Freedman E."/>
            <person name="Gellesch M."/>
            <person name="Goldberg J."/>
            <person name="Griggs A."/>
            <person name="Gujja S."/>
            <person name="Heilman E.R."/>
            <person name="Heiman D."/>
            <person name="Hepburn T."/>
            <person name="Howarth C."/>
            <person name="Jen D."/>
            <person name="Larson L."/>
            <person name="Mehta T."/>
            <person name="Neiman D."/>
            <person name="Pearson M."/>
            <person name="Roberts A."/>
            <person name="Saif S."/>
            <person name="Shea T."/>
            <person name="Shenoy N."/>
            <person name="Sisk P."/>
            <person name="Stolte C."/>
            <person name="Sykes S."/>
            <person name="Walk T."/>
            <person name="White J."/>
            <person name="Yandava C."/>
            <person name="Haas B."/>
            <person name="Nusbaum C."/>
            <person name="Birren B."/>
        </authorList>
    </citation>
    <scope>NUCLEOTIDE SEQUENCE [LARGE SCALE GENOMIC DNA]</scope>
    <source>
        <strain evidence="4">ATCC 64411 / 73-15</strain>
    </source>
</reference>
<evidence type="ECO:0000313" key="2">
    <source>
        <dbReference type="EMBL" id="KLU91761.1"/>
    </source>
</evidence>
<keyword evidence="4" id="KW-1185">Reference proteome</keyword>